<feature type="transmembrane region" description="Helical" evidence="1">
    <location>
        <begin position="84"/>
        <end position="101"/>
    </location>
</feature>
<reference evidence="2 3" key="1">
    <citation type="submission" date="2016-11" db="EMBL/GenBank/DDBJ databases">
        <title>Draft Genome Sequences of Nine Cyanobacterial Strains from Diverse Habitats.</title>
        <authorList>
            <person name="Zhu T."/>
            <person name="Hou S."/>
            <person name="Lu X."/>
            <person name="Hess W.R."/>
        </authorList>
    </citation>
    <scope>NUCLEOTIDE SEQUENCE [LARGE SCALE GENOMIC DNA]</scope>
    <source>
        <strain evidence="2 3">NIES-593</strain>
    </source>
</reference>
<protein>
    <submittedName>
        <fullName evidence="2">Uncharacterized protein</fullName>
    </submittedName>
</protein>
<feature type="transmembrane region" description="Helical" evidence="1">
    <location>
        <begin position="60"/>
        <end position="78"/>
    </location>
</feature>
<name>A0A1U7HSY0_9CYAN</name>
<keyword evidence="1" id="KW-0472">Membrane</keyword>
<evidence type="ECO:0000313" key="3">
    <source>
        <dbReference type="Proteomes" id="UP000186868"/>
    </source>
</evidence>
<keyword evidence="1" id="KW-1133">Transmembrane helix</keyword>
<accession>A0A1U7HSY0</accession>
<evidence type="ECO:0000256" key="1">
    <source>
        <dbReference type="SAM" id="Phobius"/>
    </source>
</evidence>
<dbReference type="EMBL" id="MRCB01000001">
    <property type="protein sequence ID" value="OKH26681.1"/>
    <property type="molecule type" value="Genomic_DNA"/>
</dbReference>
<keyword evidence="3" id="KW-1185">Reference proteome</keyword>
<evidence type="ECO:0000313" key="2">
    <source>
        <dbReference type="EMBL" id="OKH26681.1"/>
    </source>
</evidence>
<proteinExistence type="predicted"/>
<dbReference type="AlphaFoldDB" id="A0A1U7HSY0"/>
<sequence>MLMSSQNNSDWERKFQDVEVEVDPDSSPSSVNSTNASGEIENAFNRIKVWFDGLPPAGRLIVTLVALTIAFSIVSTIFQIVTSLLSTAVFAVILYLVYRFLTTSRSPNQ</sequence>
<keyword evidence="1" id="KW-0812">Transmembrane</keyword>
<gene>
    <name evidence="2" type="ORF">NIES593_01100</name>
</gene>
<dbReference type="Proteomes" id="UP000186868">
    <property type="component" value="Unassembled WGS sequence"/>
</dbReference>
<comment type="caution">
    <text evidence="2">The sequence shown here is derived from an EMBL/GenBank/DDBJ whole genome shotgun (WGS) entry which is preliminary data.</text>
</comment>
<organism evidence="2 3">
    <name type="scientific">Hydrococcus rivularis NIES-593</name>
    <dbReference type="NCBI Taxonomy" id="1921803"/>
    <lineage>
        <taxon>Bacteria</taxon>
        <taxon>Bacillati</taxon>
        <taxon>Cyanobacteriota</taxon>
        <taxon>Cyanophyceae</taxon>
        <taxon>Pleurocapsales</taxon>
        <taxon>Hydrococcaceae</taxon>
        <taxon>Hydrococcus</taxon>
    </lineage>
</organism>